<keyword evidence="1" id="KW-0732">Signal</keyword>
<organism evidence="2 3">
    <name type="scientific">Brevibacterium otitidis</name>
    <dbReference type="NCBI Taxonomy" id="53364"/>
    <lineage>
        <taxon>Bacteria</taxon>
        <taxon>Bacillati</taxon>
        <taxon>Actinomycetota</taxon>
        <taxon>Actinomycetes</taxon>
        <taxon>Micrococcales</taxon>
        <taxon>Brevibacteriaceae</taxon>
        <taxon>Brevibacterium</taxon>
    </lineage>
</organism>
<evidence type="ECO:0008006" key="4">
    <source>
        <dbReference type="Google" id="ProtNLM"/>
    </source>
</evidence>
<gene>
    <name evidence="2" type="ORF">ACFFN1_02355</name>
</gene>
<evidence type="ECO:0000256" key="1">
    <source>
        <dbReference type="SAM" id="SignalP"/>
    </source>
</evidence>
<protein>
    <recommendedName>
        <fullName evidence="4">Septum formation</fullName>
    </recommendedName>
</protein>
<feature type="signal peptide" evidence="1">
    <location>
        <begin position="1"/>
        <end position="28"/>
    </location>
</feature>
<feature type="chain" id="PRO_5046044273" description="Septum formation" evidence="1">
    <location>
        <begin position="29"/>
        <end position="276"/>
    </location>
</feature>
<name>A0ABV5WYI3_9MICO</name>
<reference evidence="2 3" key="1">
    <citation type="submission" date="2024-09" db="EMBL/GenBank/DDBJ databases">
        <authorList>
            <person name="Sun Q."/>
            <person name="Mori K."/>
        </authorList>
    </citation>
    <scope>NUCLEOTIDE SEQUENCE [LARGE SCALE GENOMIC DNA]</scope>
    <source>
        <strain evidence="2 3">JCM 11683</strain>
    </source>
</reference>
<evidence type="ECO:0000313" key="2">
    <source>
        <dbReference type="EMBL" id="MFB9775260.1"/>
    </source>
</evidence>
<accession>A0ABV5WYI3</accession>
<dbReference type="EMBL" id="JBHMAU010000022">
    <property type="protein sequence ID" value="MFB9775260.1"/>
    <property type="molecule type" value="Genomic_DNA"/>
</dbReference>
<dbReference type="Proteomes" id="UP001589707">
    <property type="component" value="Unassembled WGS sequence"/>
</dbReference>
<sequence length="276" mass="29384">MSLKHRAILPLALAAVLLAGCQNPDADANGAATADGTTASGAGEHGDPLGYCGQAQFQGEDIGVYLASDAATCSDALDLAERAKDGPQGTHTSGYPQFGTWRCLFTTGDEFRTALAAACWQGETEEASVLLRPADIDTMPGFQRSPFDFGTGRSWARFTTPSGDFQCAIQDGQLGCDAMNGMPPDAPLVEDRLAKEEVAATTIVLPRSEPAEFEHHDKHVYAHWDGESYGGDTAVLNHGEVLHFDGYSWTADEVRDVVCIRGEHGFEISTNAVKTS</sequence>
<evidence type="ECO:0000313" key="3">
    <source>
        <dbReference type="Proteomes" id="UP001589707"/>
    </source>
</evidence>
<dbReference type="PROSITE" id="PS51257">
    <property type="entry name" value="PROKAR_LIPOPROTEIN"/>
    <property type="match status" value="1"/>
</dbReference>
<dbReference type="RefSeq" id="WP_376838230.1">
    <property type="nucleotide sequence ID" value="NZ_JBHMAU010000022.1"/>
</dbReference>
<comment type="caution">
    <text evidence="2">The sequence shown here is derived from an EMBL/GenBank/DDBJ whole genome shotgun (WGS) entry which is preliminary data.</text>
</comment>
<proteinExistence type="predicted"/>
<keyword evidence="3" id="KW-1185">Reference proteome</keyword>